<name>A0A9Y2NPQ0_9PSEU</name>
<feature type="region of interest" description="Disordered" evidence="17">
    <location>
        <begin position="1"/>
        <end position="32"/>
    </location>
</feature>
<evidence type="ECO:0000256" key="4">
    <source>
        <dbReference type="ARBA" id="ARBA00022801"/>
    </source>
</evidence>
<dbReference type="EMBL" id="CP127295">
    <property type="protein sequence ID" value="WIY05835.1"/>
    <property type="molecule type" value="Genomic_DNA"/>
</dbReference>
<feature type="domain" description="PIN" evidence="18">
    <location>
        <begin position="34"/>
        <end position="161"/>
    </location>
</feature>
<dbReference type="SMART" id="SM00670">
    <property type="entry name" value="PINc"/>
    <property type="match status" value="1"/>
</dbReference>
<evidence type="ECO:0000313" key="20">
    <source>
        <dbReference type="Proteomes" id="UP001239397"/>
    </source>
</evidence>
<gene>
    <name evidence="19" type="ORF">QRX60_19055</name>
</gene>
<protein>
    <recommendedName>
        <fullName evidence="15">Protein PhoH2</fullName>
        <ecNumber evidence="14">5.6.2.5</ecNumber>
    </recommendedName>
    <alternativeName>
        <fullName evidence="16">RNA 5'-3' helicase PhoH2</fullName>
    </alternativeName>
</protein>
<keyword evidence="1" id="KW-0540">Nuclease</keyword>
<comment type="catalytic activity">
    <reaction evidence="10">
        <text>GTP + H2O = GDP + phosphate + H(+)</text>
        <dbReference type="Rhea" id="RHEA:19669"/>
        <dbReference type="ChEBI" id="CHEBI:15377"/>
        <dbReference type="ChEBI" id="CHEBI:15378"/>
        <dbReference type="ChEBI" id="CHEBI:37565"/>
        <dbReference type="ChEBI" id="CHEBI:43474"/>
        <dbReference type="ChEBI" id="CHEBI:58189"/>
    </reaction>
</comment>
<keyword evidence="20" id="KW-1185">Reference proteome</keyword>
<keyword evidence="7" id="KW-0342">GTP-binding</keyword>
<evidence type="ECO:0000256" key="10">
    <source>
        <dbReference type="ARBA" id="ARBA00048548"/>
    </source>
</evidence>
<dbReference type="GO" id="GO:0046872">
    <property type="term" value="F:metal ion binding"/>
    <property type="evidence" value="ECO:0007669"/>
    <property type="project" value="UniProtKB-KW"/>
</dbReference>
<dbReference type="CDD" id="cd09883">
    <property type="entry name" value="PIN_VapC_PhoHL-ATPase"/>
    <property type="match status" value="1"/>
</dbReference>
<dbReference type="AlphaFoldDB" id="A0A9Y2NPQ0"/>
<evidence type="ECO:0000259" key="18">
    <source>
        <dbReference type="SMART" id="SM00670"/>
    </source>
</evidence>
<evidence type="ECO:0000256" key="5">
    <source>
        <dbReference type="ARBA" id="ARBA00022840"/>
    </source>
</evidence>
<keyword evidence="8" id="KW-0413">Isomerase</keyword>
<organism evidence="19 20">
    <name type="scientific">Amycolatopsis mongoliensis</name>
    <dbReference type="NCBI Taxonomy" id="715475"/>
    <lineage>
        <taxon>Bacteria</taxon>
        <taxon>Bacillati</taxon>
        <taxon>Actinomycetota</taxon>
        <taxon>Actinomycetes</taxon>
        <taxon>Pseudonocardiales</taxon>
        <taxon>Pseudonocardiaceae</taxon>
        <taxon>Amycolatopsis</taxon>
    </lineage>
</organism>
<keyword evidence="4" id="KW-0378">Hydrolase</keyword>
<dbReference type="SUPFAM" id="SSF88723">
    <property type="entry name" value="PIN domain-like"/>
    <property type="match status" value="1"/>
</dbReference>
<comment type="catalytic activity">
    <reaction evidence="11">
        <text>ATP + H2O = ADP + phosphate + H(+)</text>
        <dbReference type="Rhea" id="RHEA:13065"/>
        <dbReference type="ChEBI" id="CHEBI:15377"/>
        <dbReference type="ChEBI" id="CHEBI:15378"/>
        <dbReference type="ChEBI" id="CHEBI:30616"/>
        <dbReference type="ChEBI" id="CHEBI:43474"/>
        <dbReference type="ChEBI" id="CHEBI:456216"/>
    </reaction>
</comment>
<evidence type="ECO:0000256" key="16">
    <source>
        <dbReference type="ARBA" id="ARBA00076032"/>
    </source>
</evidence>
<proteinExistence type="inferred from homology"/>
<evidence type="ECO:0000256" key="8">
    <source>
        <dbReference type="ARBA" id="ARBA00023235"/>
    </source>
</evidence>
<dbReference type="GO" id="GO:0005524">
    <property type="term" value="F:ATP binding"/>
    <property type="evidence" value="ECO:0007669"/>
    <property type="project" value="UniProtKB-KW"/>
</dbReference>
<comment type="similarity">
    <text evidence="13">In the C-terminal section; belongs to the PhoH family.</text>
</comment>
<dbReference type="Pfam" id="PF13638">
    <property type="entry name" value="PIN_4"/>
    <property type="match status" value="1"/>
</dbReference>
<evidence type="ECO:0000256" key="2">
    <source>
        <dbReference type="ARBA" id="ARBA00022723"/>
    </source>
</evidence>
<keyword evidence="6" id="KW-0460">Magnesium</keyword>
<keyword evidence="5" id="KW-0067">ATP-binding</keyword>
<dbReference type="InterPro" id="IPR029060">
    <property type="entry name" value="PIN-like_dom_sf"/>
</dbReference>
<dbReference type="PANTHER" id="PTHR30473:SF2">
    <property type="entry name" value="PIN DOMAIN-CONTAINING PROTEIN"/>
    <property type="match status" value="1"/>
</dbReference>
<evidence type="ECO:0000256" key="3">
    <source>
        <dbReference type="ARBA" id="ARBA00022741"/>
    </source>
</evidence>
<dbReference type="InterPro" id="IPR002716">
    <property type="entry name" value="PIN_dom"/>
</dbReference>
<evidence type="ECO:0000256" key="15">
    <source>
        <dbReference type="ARBA" id="ARBA00071584"/>
    </source>
</evidence>
<dbReference type="InterPro" id="IPR027417">
    <property type="entry name" value="P-loop_NTPase"/>
</dbReference>
<dbReference type="Gene3D" id="3.40.50.1010">
    <property type="entry name" value="5'-nuclease"/>
    <property type="match status" value="1"/>
</dbReference>
<evidence type="ECO:0000256" key="7">
    <source>
        <dbReference type="ARBA" id="ARBA00023134"/>
    </source>
</evidence>
<comment type="similarity">
    <text evidence="9">In the N-terminal section; belongs to the PINc/VapC protein family.</text>
</comment>
<evidence type="ECO:0000256" key="1">
    <source>
        <dbReference type="ARBA" id="ARBA00022722"/>
    </source>
</evidence>
<accession>A0A9Y2NPQ0</accession>
<dbReference type="InterPro" id="IPR051451">
    <property type="entry name" value="PhoH2-like"/>
</dbReference>
<dbReference type="Gene3D" id="3.40.50.300">
    <property type="entry name" value="P-loop containing nucleotide triphosphate hydrolases"/>
    <property type="match status" value="1"/>
</dbReference>
<evidence type="ECO:0000256" key="12">
    <source>
        <dbReference type="ARBA" id="ARBA00052583"/>
    </source>
</evidence>
<evidence type="ECO:0000256" key="17">
    <source>
        <dbReference type="SAM" id="MobiDB-lite"/>
    </source>
</evidence>
<dbReference type="InterPro" id="IPR003714">
    <property type="entry name" value="PhoH"/>
</dbReference>
<keyword evidence="3" id="KW-0547">Nucleotide-binding</keyword>
<dbReference type="Pfam" id="PF02562">
    <property type="entry name" value="PhoH"/>
    <property type="match status" value="1"/>
</dbReference>
<dbReference type="SUPFAM" id="SSF52540">
    <property type="entry name" value="P-loop containing nucleoside triphosphate hydrolases"/>
    <property type="match status" value="1"/>
</dbReference>
<dbReference type="GO" id="GO:0016787">
    <property type="term" value="F:hydrolase activity"/>
    <property type="evidence" value="ECO:0007669"/>
    <property type="project" value="UniProtKB-KW"/>
</dbReference>
<evidence type="ECO:0000256" key="13">
    <source>
        <dbReference type="ARBA" id="ARBA00060962"/>
    </source>
</evidence>
<dbReference type="GO" id="GO:0005525">
    <property type="term" value="F:GTP binding"/>
    <property type="evidence" value="ECO:0007669"/>
    <property type="project" value="UniProtKB-KW"/>
</dbReference>
<dbReference type="GO" id="GO:0005829">
    <property type="term" value="C:cytosol"/>
    <property type="evidence" value="ECO:0007669"/>
    <property type="project" value="TreeGrafter"/>
</dbReference>
<comment type="catalytic activity">
    <reaction evidence="12">
        <text>n ATP + n H2O + wound RNA = n ADP + n phosphate + unwound RNA.</text>
        <dbReference type="EC" id="5.6.2.5"/>
    </reaction>
</comment>
<evidence type="ECO:0000256" key="11">
    <source>
        <dbReference type="ARBA" id="ARBA00049360"/>
    </source>
</evidence>
<evidence type="ECO:0000256" key="6">
    <source>
        <dbReference type="ARBA" id="ARBA00022842"/>
    </source>
</evidence>
<keyword evidence="2" id="KW-0479">Metal-binding</keyword>
<dbReference type="KEGG" id="amog:QRX60_19055"/>
<feature type="compositionally biased region" description="Basic residues" evidence="17">
    <location>
        <begin position="1"/>
        <end position="11"/>
    </location>
</feature>
<dbReference type="PANTHER" id="PTHR30473">
    <property type="entry name" value="PROTEIN PHOH"/>
    <property type="match status" value="1"/>
</dbReference>
<dbReference type="EC" id="5.6.2.5" evidence="14"/>
<dbReference type="GO" id="GO:0004518">
    <property type="term" value="F:nuclease activity"/>
    <property type="evidence" value="ECO:0007669"/>
    <property type="project" value="UniProtKB-KW"/>
</dbReference>
<reference evidence="19 20" key="1">
    <citation type="submission" date="2023-06" db="EMBL/GenBank/DDBJ databases">
        <authorList>
            <person name="Oyuntsetseg B."/>
            <person name="Kim S.B."/>
        </authorList>
    </citation>
    <scope>NUCLEOTIDE SEQUENCE [LARGE SCALE GENOMIC DNA]</scope>
    <source>
        <strain evidence="19 20">4-36</strain>
    </source>
</reference>
<sequence length="464" mass="50329">MTAQRLPRKASGRSSTGAVPGPEKASTSPESQQHMYVLDTSVLLSDPWAVTRFAEHAVVLPLVVISELEAKRHHPELGWFARESLRMLDDLRRQYGRLDAPLPIGDHGGTLQVELNHSDPSVLPSGFRTDSNDHRILACALNLAAENAAVTLVTKDIPLRVKAGAVGLEADEYRAQEVTPSGWTGMADVDVEQDVLDTLFGGSTVDPVEYGMDELAELPCHTGLRLLAGTSSALGRITADKRIRLVRGDREAFGLHGRSAEQRVALDLLLDSDVGIVSLGGRAGTGKSALALCAGLEAVMERRQHRKVVVFRPVYAVGGQDLGYLPGSESEKMQPWAQAVFDTLGALVSQDVLDEVFDRGMLEVLPLTHIRGRSLHDTFVIVDEAQSLERNVLLTVLSRLGTASRVVLTHDVAQRDNLRVGRHDGVSAVIEKLKGHPLFAHVTLTRSERSPIAALVTEMLEDHG</sequence>
<dbReference type="Proteomes" id="UP001239397">
    <property type="component" value="Chromosome"/>
</dbReference>
<dbReference type="GO" id="GO:0032574">
    <property type="term" value="F:5'-3' RNA helicase activity"/>
    <property type="evidence" value="ECO:0007669"/>
    <property type="project" value="UniProtKB-EC"/>
</dbReference>
<evidence type="ECO:0000313" key="19">
    <source>
        <dbReference type="EMBL" id="WIY05835.1"/>
    </source>
</evidence>
<dbReference type="FunFam" id="3.40.50.300:FF:000215">
    <property type="entry name" value="ATP-binding protein"/>
    <property type="match status" value="1"/>
</dbReference>
<evidence type="ECO:0000256" key="9">
    <source>
        <dbReference type="ARBA" id="ARBA00046345"/>
    </source>
</evidence>
<evidence type="ECO:0000256" key="14">
    <source>
        <dbReference type="ARBA" id="ARBA00066581"/>
    </source>
</evidence>